<accession>A0A9P4NRL0</accession>
<dbReference type="Proteomes" id="UP000800235">
    <property type="component" value="Unassembled WGS sequence"/>
</dbReference>
<proteinExistence type="predicted"/>
<reference evidence="4" key="1">
    <citation type="journal article" date="2020" name="Stud. Mycol.">
        <title>101 Dothideomycetes genomes: a test case for predicting lifestyles and emergence of pathogens.</title>
        <authorList>
            <person name="Haridas S."/>
            <person name="Albert R."/>
            <person name="Binder M."/>
            <person name="Bloem J."/>
            <person name="Labutti K."/>
            <person name="Salamov A."/>
            <person name="Andreopoulos B."/>
            <person name="Baker S."/>
            <person name="Barry K."/>
            <person name="Bills G."/>
            <person name="Bluhm B."/>
            <person name="Cannon C."/>
            <person name="Castanera R."/>
            <person name="Culley D."/>
            <person name="Daum C."/>
            <person name="Ezra D."/>
            <person name="Gonzalez J."/>
            <person name="Henrissat B."/>
            <person name="Kuo A."/>
            <person name="Liang C."/>
            <person name="Lipzen A."/>
            <person name="Lutzoni F."/>
            <person name="Magnuson J."/>
            <person name="Mondo S."/>
            <person name="Nolan M."/>
            <person name="Ohm R."/>
            <person name="Pangilinan J."/>
            <person name="Park H.-J."/>
            <person name="Ramirez L."/>
            <person name="Alfaro M."/>
            <person name="Sun H."/>
            <person name="Tritt A."/>
            <person name="Yoshinaga Y."/>
            <person name="Zwiers L.-H."/>
            <person name="Turgeon B."/>
            <person name="Goodwin S."/>
            <person name="Spatafora J."/>
            <person name="Crous P."/>
            <person name="Grigoriev I."/>
        </authorList>
    </citation>
    <scope>NUCLEOTIDE SEQUENCE</scope>
    <source>
        <strain evidence="4">CBS 130266</strain>
    </source>
</reference>
<dbReference type="Pfam" id="PF01476">
    <property type="entry name" value="LysM"/>
    <property type="match status" value="1"/>
</dbReference>
<organism evidence="4 5">
    <name type="scientific">Tothia fuscella</name>
    <dbReference type="NCBI Taxonomy" id="1048955"/>
    <lineage>
        <taxon>Eukaryota</taxon>
        <taxon>Fungi</taxon>
        <taxon>Dikarya</taxon>
        <taxon>Ascomycota</taxon>
        <taxon>Pezizomycotina</taxon>
        <taxon>Dothideomycetes</taxon>
        <taxon>Pleosporomycetidae</taxon>
        <taxon>Venturiales</taxon>
        <taxon>Cylindrosympodiaceae</taxon>
        <taxon>Tothia</taxon>
    </lineage>
</organism>
<dbReference type="SMART" id="SM00257">
    <property type="entry name" value="LysM"/>
    <property type="match status" value="1"/>
</dbReference>
<dbReference type="Gene3D" id="3.10.350.10">
    <property type="entry name" value="LysM domain"/>
    <property type="match status" value="1"/>
</dbReference>
<keyword evidence="2" id="KW-0812">Transmembrane</keyword>
<evidence type="ECO:0000259" key="3">
    <source>
        <dbReference type="PROSITE" id="PS51782"/>
    </source>
</evidence>
<protein>
    <recommendedName>
        <fullName evidence="3">LysM domain-containing protein</fullName>
    </recommendedName>
</protein>
<evidence type="ECO:0000256" key="1">
    <source>
        <dbReference type="SAM" id="MobiDB-lite"/>
    </source>
</evidence>
<evidence type="ECO:0000256" key="2">
    <source>
        <dbReference type="SAM" id="Phobius"/>
    </source>
</evidence>
<evidence type="ECO:0000313" key="4">
    <source>
        <dbReference type="EMBL" id="KAF2430839.1"/>
    </source>
</evidence>
<dbReference type="OrthoDB" id="2107166at2759"/>
<dbReference type="InterPro" id="IPR036779">
    <property type="entry name" value="LysM_dom_sf"/>
</dbReference>
<dbReference type="CDD" id="cd00118">
    <property type="entry name" value="LysM"/>
    <property type="match status" value="1"/>
</dbReference>
<dbReference type="SUPFAM" id="SSF54106">
    <property type="entry name" value="LysM domain"/>
    <property type="match status" value="1"/>
</dbReference>
<keyword evidence="2" id="KW-1133">Transmembrane helix</keyword>
<sequence>MSRFAQYDEDSRRLPEGMTRVGYDADTERYSFQDRDGNYWEGPPGSRYGTLRPVGHHPQENDETDPFLGSPPPSEQHLDHYQKESWRMMMPFFLLCAVFLLVVFWWVGRSSDDGTPTPAPVVCSEHSITYAIKKGDTCWDIARACGSTVQDLNRKNSGLDCAKLHIGSSICIPKTA</sequence>
<name>A0A9P4NRL0_9PEZI</name>
<evidence type="ECO:0000313" key="5">
    <source>
        <dbReference type="Proteomes" id="UP000800235"/>
    </source>
</evidence>
<feature type="domain" description="LysM" evidence="3">
    <location>
        <begin position="128"/>
        <end position="172"/>
    </location>
</feature>
<comment type="caution">
    <text evidence="4">The sequence shown here is derived from an EMBL/GenBank/DDBJ whole genome shotgun (WGS) entry which is preliminary data.</text>
</comment>
<dbReference type="AlphaFoldDB" id="A0A9P4NRL0"/>
<dbReference type="EMBL" id="MU007036">
    <property type="protein sequence ID" value="KAF2430839.1"/>
    <property type="molecule type" value="Genomic_DNA"/>
</dbReference>
<keyword evidence="2" id="KW-0472">Membrane</keyword>
<feature type="region of interest" description="Disordered" evidence="1">
    <location>
        <begin position="1"/>
        <end position="20"/>
    </location>
</feature>
<gene>
    <name evidence="4" type="ORF">EJ08DRAFT_212560</name>
</gene>
<dbReference type="PROSITE" id="PS51782">
    <property type="entry name" value="LYSM"/>
    <property type="match status" value="1"/>
</dbReference>
<feature type="region of interest" description="Disordered" evidence="1">
    <location>
        <begin position="34"/>
        <end position="78"/>
    </location>
</feature>
<keyword evidence="5" id="KW-1185">Reference proteome</keyword>
<dbReference type="InterPro" id="IPR018392">
    <property type="entry name" value="LysM"/>
</dbReference>
<feature type="transmembrane region" description="Helical" evidence="2">
    <location>
        <begin position="88"/>
        <end position="108"/>
    </location>
</feature>